<dbReference type="InterPro" id="IPR005467">
    <property type="entry name" value="His_kinase_dom"/>
</dbReference>
<feature type="transmembrane region" description="Helical" evidence="14">
    <location>
        <begin position="416"/>
        <end position="434"/>
    </location>
</feature>
<dbReference type="Gene3D" id="3.40.50.620">
    <property type="entry name" value="HUPs"/>
    <property type="match status" value="1"/>
</dbReference>
<dbReference type="InterPro" id="IPR029016">
    <property type="entry name" value="GAF-like_dom_sf"/>
</dbReference>
<keyword evidence="8" id="KW-0418">Kinase</keyword>
<dbReference type="Pfam" id="PF02518">
    <property type="entry name" value="HATPase_c"/>
    <property type="match status" value="1"/>
</dbReference>
<dbReference type="Pfam" id="PF02702">
    <property type="entry name" value="KdpD"/>
    <property type="match status" value="1"/>
</dbReference>
<dbReference type="Pfam" id="PF00512">
    <property type="entry name" value="HisKA"/>
    <property type="match status" value="1"/>
</dbReference>
<comment type="subcellular location">
    <subcellularLocation>
        <location evidence="2">Membrane</location>
        <topology evidence="2">Multi-pass membrane protein</topology>
    </subcellularLocation>
</comment>
<keyword evidence="10 14" id="KW-1133">Transmembrane helix</keyword>
<dbReference type="SMART" id="SM00387">
    <property type="entry name" value="HATPase_c"/>
    <property type="match status" value="1"/>
</dbReference>
<feature type="transmembrane region" description="Helical" evidence="14">
    <location>
        <begin position="392"/>
        <end position="409"/>
    </location>
</feature>
<keyword evidence="11" id="KW-0902">Two-component regulatory system</keyword>
<keyword evidence="5" id="KW-0808">Transferase</keyword>
<dbReference type="Pfam" id="PF00582">
    <property type="entry name" value="Usp"/>
    <property type="match status" value="1"/>
</dbReference>
<gene>
    <name evidence="16" type="ORF">BE17_27735</name>
</gene>
<dbReference type="Gene3D" id="1.20.120.620">
    <property type="entry name" value="Backbone structure of the membrane domain of e. Coli histidine kinase receptor kdpd"/>
    <property type="match status" value="1"/>
</dbReference>
<dbReference type="EMBL" id="JEMB01003070">
    <property type="protein sequence ID" value="KYF75959.1"/>
    <property type="molecule type" value="Genomic_DNA"/>
</dbReference>
<dbReference type="GO" id="GO:0005886">
    <property type="term" value="C:plasma membrane"/>
    <property type="evidence" value="ECO:0007669"/>
    <property type="project" value="TreeGrafter"/>
</dbReference>
<dbReference type="InterPro" id="IPR036097">
    <property type="entry name" value="HisK_dim/P_sf"/>
</dbReference>
<keyword evidence="6 14" id="KW-0812">Transmembrane</keyword>
<dbReference type="InterPro" id="IPR027417">
    <property type="entry name" value="P-loop_NTPase"/>
</dbReference>
<feature type="transmembrane region" description="Helical" evidence="14">
    <location>
        <begin position="440"/>
        <end position="459"/>
    </location>
</feature>
<accession>A0A150R6Q9</accession>
<dbReference type="PRINTS" id="PR00344">
    <property type="entry name" value="BCTRLSENSOR"/>
</dbReference>
<keyword evidence="9" id="KW-0067">ATP-binding</keyword>
<dbReference type="SUPFAM" id="SSF55781">
    <property type="entry name" value="GAF domain-like"/>
    <property type="match status" value="1"/>
</dbReference>
<dbReference type="GO" id="GO:0042802">
    <property type="term" value="F:identical protein binding"/>
    <property type="evidence" value="ECO:0007669"/>
    <property type="project" value="UniProtKB-ARBA"/>
</dbReference>
<dbReference type="CDD" id="cd00082">
    <property type="entry name" value="HisKA"/>
    <property type="match status" value="1"/>
</dbReference>
<dbReference type="InterPro" id="IPR004358">
    <property type="entry name" value="Sig_transdc_His_kin-like_C"/>
</dbReference>
<dbReference type="InterPro" id="IPR014729">
    <property type="entry name" value="Rossmann-like_a/b/a_fold"/>
</dbReference>
<dbReference type="SUPFAM" id="SSF47384">
    <property type="entry name" value="Homodimeric domain of signal transducing histidine kinase"/>
    <property type="match status" value="1"/>
</dbReference>
<reference evidence="16 17" key="1">
    <citation type="submission" date="2014-02" db="EMBL/GenBank/DDBJ databases">
        <title>The small core and large imbalanced accessory genome model reveals a collaborative survival strategy of Sorangium cellulosum strains in nature.</title>
        <authorList>
            <person name="Han K."/>
            <person name="Peng R."/>
            <person name="Blom J."/>
            <person name="Li Y.-Z."/>
        </authorList>
    </citation>
    <scope>NUCLEOTIDE SEQUENCE [LARGE SCALE GENOMIC DNA]</scope>
    <source>
        <strain evidence="16 17">So0011-07</strain>
    </source>
</reference>
<dbReference type="InterPro" id="IPR003852">
    <property type="entry name" value="Sig_transdc_His_kinase_KdpD_N"/>
</dbReference>
<dbReference type="CDD" id="cd01987">
    <property type="entry name" value="USP_KdpD-like"/>
    <property type="match status" value="1"/>
</dbReference>
<evidence type="ECO:0000256" key="3">
    <source>
        <dbReference type="ARBA" id="ARBA00012438"/>
    </source>
</evidence>
<evidence type="ECO:0000256" key="8">
    <source>
        <dbReference type="ARBA" id="ARBA00022777"/>
    </source>
</evidence>
<dbReference type="InterPro" id="IPR036890">
    <property type="entry name" value="HATPase_C_sf"/>
</dbReference>
<evidence type="ECO:0000256" key="1">
    <source>
        <dbReference type="ARBA" id="ARBA00000085"/>
    </source>
</evidence>
<dbReference type="PANTHER" id="PTHR45569">
    <property type="entry name" value="SENSOR PROTEIN KDPD"/>
    <property type="match status" value="1"/>
</dbReference>
<name>A0A150R6Q9_SORCE</name>
<feature type="transmembrane region" description="Helical" evidence="14">
    <location>
        <begin position="466"/>
        <end position="485"/>
    </location>
</feature>
<evidence type="ECO:0000256" key="12">
    <source>
        <dbReference type="ARBA" id="ARBA00023136"/>
    </source>
</evidence>
<evidence type="ECO:0000256" key="5">
    <source>
        <dbReference type="ARBA" id="ARBA00022679"/>
    </source>
</evidence>
<evidence type="ECO:0000256" key="14">
    <source>
        <dbReference type="SAM" id="Phobius"/>
    </source>
</evidence>
<dbReference type="InterPro" id="IPR003661">
    <property type="entry name" value="HisK_dim/P_dom"/>
</dbReference>
<dbReference type="Pfam" id="PF13493">
    <property type="entry name" value="DUF4118"/>
    <property type="match status" value="1"/>
</dbReference>
<keyword evidence="12 14" id="KW-0472">Membrane</keyword>
<keyword evidence="7" id="KW-0547">Nucleotide-binding</keyword>
<dbReference type="SUPFAM" id="SSF52402">
    <property type="entry name" value="Adenine nucleotide alpha hydrolases-like"/>
    <property type="match status" value="1"/>
</dbReference>
<dbReference type="InterPro" id="IPR052023">
    <property type="entry name" value="Histidine_kinase_KdpD"/>
</dbReference>
<feature type="domain" description="Histidine kinase" evidence="15">
    <location>
        <begin position="663"/>
        <end position="877"/>
    </location>
</feature>
<dbReference type="Gene3D" id="3.30.450.40">
    <property type="match status" value="1"/>
</dbReference>
<dbReference type="SMART" id="SM00388">
    <property type="entry name" value="HisKA"/>
    <property type="match status" value="1"/>
</dbReference>
<evidence type="ECO:0000256" key="13">
    <source>
        <dbReference type="ARBA" id="ARBA00057300"/>
    </source>
</evidence>
<dbReference type="PROSITE" id="PS50109">
    <property type="entry name" value="HIS_KIN"/>
    <property type="match status" value="1"/>
</dbReference>
<dbReference type="GO" id="GO:0000155">
    <property type="term" value="F:phosphorelay sensor kinase activity"/>
    <property type="evidence" value="ECO:0007669"/>
    <property type="project" value="InterPro"/>
</dbReference>
<dbReference type="Gene3D" id="3.40.50.300">
    <property type="entry name" value="P-loop containing nucleotide triphosphate hydrolases"/>
    <property type="match status" value="1"/>
</dbReference>
<dbReference type="GO" id="GO:0005524">
    <property type="term" value="F:ATP binding"/>
    <property type="evidence" value="ECO:0007669"/>
    <property type="project" value="UniProtKB-KW"/>
</dbReference>
<evidence type="ECO:0000256" key="4">
    <source>
        <dbReference type="ARBA" id="ARBA00022553"/>
    </source>
</evidence>
<dbReference type="InterPro" id="IPR038318">
    <property type="entry name" value="KdpD_sf"/>
</dbReference>
<dbReference type="InterPro" id="IPR025201">
    <property type="entry name" value="KdpD_TM"/>
</dbReference>
<sequence length="893" mass="96913">MLAAVREEEERERKGKLKIFFGAAPGVGKTFAMLKAARSLREEAVDVVVGWVETHGRAETEALLDADPPLPRLPAIEVEHRGRTLRDLDLEAALKRRPALLVVDELAHTNAPGLRHPKRWQDVLDLLDAGIDVHTTVNVQHLESLNDVVAQVTGVVVRETVPDSMIERADEIELIDLPPDDLLERLREGKVYLSEQIERAAGSFFRKGNLIALRELALRRTAERVDGQMRGYMRAHGIQETWAVAERIVVCVGPSPMSARLIRATRRMAGSLKAEWHAVYVQTPAQARLSEADRGRVDRNLALAERLGASTVQLHGAEVAGEVLRYARRHNVSKIVVGKPTHPRWKDFVYGSLLDDLVRQSGDIDVYVIQGTAEARQPEPGPPERRPARPLAYAWSACVAALCTLAAWLMHPFSDLANLIMVYLLGVVFVASRFGAGPSVLASVLGVAAFDFFFVRPYLTLAVGDLRYLVTFAIMLGVGLVIASLTARIRRQAESAGEREQRTAALYAMSRELAVLRGIDKLSVAAARHVRDVFAADAVVLRPGPEGRLAVCGGTAEDLVATEQERAVAEWAYAHGKAAGAGTDTLPSAGAMHLPLQGSSGPIGVLSVRPRTPSLLDLSRRELLDAFATQTALALERALLARQAQRDRLHAQAEELRNALLSSVSHDLRTPLATITGAAGALLDEGEALDPAARRDLMQTVLEEAQRLERLVRNLLDMTRLESGALAVKKEWLPLEEVVGAALNRVEEHLEGREVSIDLGRATGLVPMDGVLIEQVLINLLENALKYSPAGSPIAIRGFIEGSAAMLEIKDRGQGIAPGEEEVIFEKFYRGRGNGRQGLGLGLTICRGVVAAHGGRITAENRPDGGAMFRVTLPIEGRPPHLASPELPAGAGA</sequence>
<dbReference type="AlphaFoldDB" id="A0A150R6Q9"/>
<dbReference type="FunFam" id="3.40.50.300:FF:000483">
    <property type="entry name" value="Sensor histidine kinase KdpD"/>
    <property type="match status" value="1"/>
</dbReference>
<dbReference type="CDD" id="cd00075">
    <property type="entry name" value="HATPase"/>
    <property type="match status" value="1"/>
</dbReference>
<dbReference type="FunFam" id="3.30.565.10:FF:000042">
    <property type="entry name" value="Two-component sensor histidine kinase KdpD"/>
    <property type="match status" value="1"/>
</dbReference>
<dbReference type="FunFam" id="1.10.287.130:FF:000001">
    <property type="entry name" value="Two-component sensor histidine kinase"/>
    <property type="match status" value="1"/>
</dbReference>
<dbReference type="Gene3D" id="1.10.287.130">
    <property type="match status" value="1"/>
</dbReference>
<dbReference type="PANTHER" id="PTHR45569:SF1">
    <property type="entry name" value="SENSOR PROTEIN KDPD"/>
    <property type="match status" value="1"/>
</dbReference>
<dbReference type="Proteomes" id="UP000075635">
    <property type="component" value="Unassembled WGS sequence"/>
</dbReference>
<evidence type="ECO:0000256" key="2">
    <source>
        <dbReference type="ARBA" id="ARBA00004141"/>
    </source>
</evidence>
<organism evidence="16 17">
    <name type="scientific">Sorangium cellulosum</name>
    <name type="common">Polyangium cellulosum</name>
    <dbReference type="NCBI Taxonomy" id="56"/>
    <lineage>
        <taxon>Bacteria</taxon>
        <taxon>Pseudomonadati</taxon>
        <taxon>Myxococcota</taxon>
        <taxon>Polyangia</taxon>
        <taxon>Polyangiales</taxon>
        <taxon>Polyangiaceae</taxon>
        <taxon>Sorangium</taxon>
    </lineage>
</organism>
<evidence type="ECO:0000256" key="7">
    <source>
        <dbReference type="ARBA" id="ARBA00022741"/>
    </source>
</evidence>
<dbReference type="SUPFAM" id="SSF55874">
    <property type="entry name" value="ATPase domain of HSP90 chaperone/DNA topoisomerase II/histidine kinase"/>
    <property type="match status" value="1"/>
</dbReference>
<comment type="function">
    <text evidence="13">Member of the two-component regulatory system KdpD/KdpE involved in the regulation of the kdp operon. KdpD may function as a membrane-associated protein kinase that phosphorylates KdpE in response to environmental signals.</text>
</comment>
<dbReference type="GO" id="GO:0005737">
    <property type="term" value="C:cytoplasm"/>
    <property type="evidence" value="ECO:0007669"/>
    <property type="project" value="UniProtKB-ARBA"/>
</dbReference>
<proteinExistence type="predicted"/>
<dbReference type="InterPro" id="IPR006016">
    <property type="entry name" value="UspA"/>
</dbReference>
<evidence type="ECO:0000256" key="11">
    <source>
        <dbReference type="ARBA" id="ARBA00023012"/>
    </source>
</evidence>
<dbReference type="SUPFAM" id="SSF52540">
    <property type="entry name" value="P-loop containing nucleoside triphosphate hydrolases"/>
    <property type="match status" value="1"/>
</dbReference>
<evidence type="ECO:0000256" key="10">
    <source>
        <dbReference type="ARBA" id="ARBA00022989"/>
    </source>
</evidence>
<keyword evidence="4" id="KW-0597">Phosphoprotein</keyword>
<evidence type="ECO:0000259" key="15">
    <source>
        <dbReference type="PROSITE" id="PS50109"/>
    </source>
</evidence>
<comment type="caution">
    <text evidence="16">The sequence shown here is derived from an EMBL/GenBank/DDBJ whole genome shotgun (WGS) entry which is preliminary data.</text>
</comment>
<protein>
    <recommendedName>
        <fullName evidence="3">histidine kinase</fullName>
        <ecNumber evidence="3">2.7.13.3</ecNumber>
    </recommendedName>
</protein>
<dbReference type="InterPro" id="IPR003594">
    <property type="entry name" value="HATPase_dom"/>
</dbReference>
<dbReference type="InterPro" id="IPR003018">
    <property type="entry name" value="GAF"/>
</dbReference>
<dbReference type="Gene3D" id="3.30.565.10">
    <property type="entry name" value="Histidine kinase-like ATPase, C-terminal domain"/>
    <property type="match status" value="1"/>
</dbReference>
<evidence type="ECO:0000256" key="9">
    <source>
        <dbReference type="ARBA" id="ARBA00022840"/>
    </source>
</evidence>
<dbReference type="EC" id="2.7.13.3" evidence="3"/>
<evidence type="ECO:0000256" key="6">
    <source>
        <dbReference type="ARBA" id="ARBA00022692"/>
    </source>
</evidence>
<dbReference type="Pfam" id="PF13492">
    <property type="entry name" value="GAF_3"/>
    <property type="match status" value="1"/>
</dbReference>
<evidence type="ECO:0000313" key="17">
    <source>
        <dbReference type="Proteomes" id="UP000075635"/>
    </source>
</evidence>
<comment type="catalytic activity">
    <reaction evidence="1">
        <text>ATP + protein L-histidine = ADP + protein N-phospho-L-histidine.</text>
        <dbReference type="EC" id="2.7.13.3"/>
    </reaction>
</comment>
<evidence type="ECO:0000313" key="16">
    <source>
        <dbReference type="EMBL" id="KYF75959.1"/>
    </source>
</evidence>